<dbReference type="PANTHER" id="PTHR35768:SF1">
    <property type="entry name" value="PROTEIN MULTIPOLAR SPINDLE 1"/>
    <property type="match status" value="1"/>
</dbReference>
<protein>
    <submittedName>
        <fullName evidence="1">Multipolar spindle 1</fullName>
    </submittedName>
</protein>
<dbReference type="AlphaFoldDB" id="A0ABD1R443"/>
<comment type="caution">
    <text evidence="1">The sequence shown here is derived from an EMBL/GenBank/DDBJ whole genome shotgun (WGS) entry which is preliminary data.</text>
</comment>
<keyword evidence="2" id="KW-1185">Reference proteome</keyword>
<dbReference type="PANTHER" id="PTHR35768">
    <property type="entry name" value="PROTEIN MULTIPOLAR SPINDLE 1"/>
    <property type="match status" value="1"/>
</dbReference>
<evidence type="ECO:0000313" key="1">
    <source>
        <dbReference type="EMBL" id="KAL2482864.1"/>
    </source>
</evidence>
<dbReference type="InterPro" id="IPR037500">
    <property type="entry name" value="Msp1"/>
</dbReference>
<proteinExistence type="predicted"/>
<dbReference type="Proteomes" id="UP001604277">
    <property type="component" value="Unassembled WGS sequence"/>
</dbReference>
<sequence length="381" mass="44017">METQAQQTKGDANQNLKLAIAMGILKYKRLQKPNDGDPQPPCNNASESDAIVWKRKAKERKAEILRLKEDLRLAEDGIQYDAFPQSVSCKCYFFDNFGELSPKLSNDGSESNQRRFNDVLRRRFLRQVRLSERKRRRLGGLTDRSCISDYASENELEQLRASVDFLVELCETVSPLRVEEDNFKNWSHLGIDFILDTLKALSSMGMEELAVESIVSSLVTRLMRRMCNAPQDESHHSPNNVQFYVQHLMRKLGSKAYVGQRMILSVSQRISMIAESLLFMDPFDDAFPKMHNCMYIMIQLIEFLVSDNLLTWSKSEAFDLKLLEEWLTSLCHARKALELSESRNTLYILYMDRIFGDLSRQLGQVSFLQKLKPDILAKLFS</sequence>
<name>A0ABD1R443_9LAMI</name>
<evidence type="ECO:0000313" key="2">
    <source>
        <dbReference type="Proteomes" id="UP001604277"/>
    </source>
</evidence>
<accession>A0ABD1R443</accession>
<gene>
    <name evidence="1" type="ORF">Fot_44308</name>
</gene>
<organism evidence="1 2">
    <name type="scientific">Forsythia ovata</name>
    <dbReference type="NCBI Taxonomy" id="205694"/>
    <lineage>
        <taxon>Eukaryota</taxon>
        <taxon>Viridiplantae</taxon>
        <taxon>Streptophyta</taxon>
        <taxon>Embryophyta</taxon>
        <taxon>Tracheophyta</taxon>
        <taxon>Spermatophyta</taxon>
        <taxon>Magnoliopsida</taxon>
        <taxon>eudicotyledons</taxon>
        <taxon>Gunneridae</taxon>
        <taxon>Pentapetalae</taxon>
        <taxon>asterids</taxon>
        <taxon>lamiids</taxon>
        <taxon>Lamiales</taxon>
        <taxon>Oleaceae</taxon>
        <taxon>Forsythieae</taxon>
        <taxon>Forsythia</taxon>
    </lineage>
</organism>
<dbReference type="EMBL" id="JBFOLJ010000013">
    <property type="protein sequence ID" value="KAL2482864.1"/>
    <property type="molecule type" value="Genomic_DNA"/>
</dbReference>
<reference evidence="2" key="1">
    <citation type="submission" date="2024-07" db="EMBL/GenBank/DDBJ databases">
        <title>Two chromosome-level genome assemblies of Korean endemic species Abeliophyllum distichum and Forsythia ovata (Oleaceae).</title>
        <authorList>
            <person name="Jang H."/>
        </authorList>
    </citation>
    <scope>NUCLEOTIDE SEQUENCE [LARGE SCALE GENOMIC DNA]</scope>
</reference>